<organism evidence="2 3">
    <name type="scientific">Lysinibacillus capsici</name>
    <dbReference type="NCBI Taxonomy" id="2115968"/>
    <lineage>
        <taxon>Bacteria</taxon>
        <taxon>Bacillati</taxon>
        <taxon>Bacillota</taxon>
        <taxon>Bacilli</taxon>
        <taxon>Bacillales</taxon>
        <taxon>Bacillaceae</taxon>
        <taxon>Lysinibacillus</taxon>
    </lineage>
</organism>
<dbReference type="RefSeq" id="WP_112118647.1">
    <property type="nucleotide sequence ID" value="NZ_UAQE01000004.1"/>
</dbReference>
<feature type="signal peptide" evidence="1">
    <location>
        <begin position="1"/>
        <end position="21"/>
    </location>
</feature>
<evidence type="ECO:0008006" key="4">
    <source>
        <dbReference type="Google" id="ProtNLM"/>
    </source>
</evidence>
<gene>
    <name evidence="2" type="ORF">NCTC7582_04820</name>
</gene>
<dbReference type="EMBL" id="UAQE01000004">
    <property type="protein sequence ID" value="SPU38850.1"/>
    <property type="molecule type" value="Genomic_DNA"/>
</dbReference>
<evidence type="ECO:0000256" key="1">
    <source>
        <dbReference type="SAM" id="SignalP"/>
    </source>
</evidence>
<keyword evidence="1" id="KW-0732">Signal</keyword>
<dbReference type="Proteomes" id="UP000251431">
    <property type="component" value="Unassembled WGS sequence"/>
</dbReference>
<proteinExistence type="predicted"/>
<reference evidence="2 3" key="1">
    <citation type="submission" date="2018-06" db="EMBL/GenBank/DDBJ databases">
        <authorList>
            <consortium name="Pathogen Informatics"/>
            <person name="Doyle S."/>
        </authorList>
    </citation>
    <scope>NUCLEOTIDE SEQUENCE [LARGE SCALE GENOMIC DNA]</scope>
    <source>
        <strain evidence="2 3">NCTC7582</strain>
    </source>
</reference>
<evidence type="ECO:0000313" key="3">
    <source>
        <dbReference type="Proteomes" id="UP000251431"/>
    </source>
</evidence>
<accession>A0A2X1A5V0</accession>
<sequence length="139" mass="16004">MGKIILPFLCMLLLFPTATSGSEPEGLKCPNPDVLMKTTEKDKDEFSQALADIIPKVYGSSPDYQEWQIEVIKPMPILTGMEENYYKMAVNFCGENVANHSWFVRLRFPRLLPAQSASLGELYIVKETNSKWIHWFQYH</sequence>
<evidence type="ECO:0000313" key="2">
    <source>
        <dbReference type="EMBL" id="SPU38850.1"/>
    </source>
</evidence>
<dbReference type="AlphaFoldDB" id="A0A2X1A5V0"/>
<name>A0A2X1A5V0_9BACI</name>
<feature type="chain" id="PRO_5015883429" description="Group-specific protein" evidence="1">
    <location>
        <begin position="22"/>
        <end position="139"/>
    </location>
</feature>
<protein>
    <recommendedName>
        <fullName evidence="4">Group-specific protein</fullName>
    </recommendedName>
</protein>